<sequence length="154" mass="16832">MRPPDPQEVIIVQSPVQAPNNIDISLVYNNIKDLNPLIIAKQLCQAQRSSIITHRFELVKYGLCVPQIVSSNFRPFKLFLAVVNGKLLGKARGGTCTLDGQIVVFRLNTEADKKGKLDRSALVTLARTVMEPVLSVAFSSSTICPKAPNKGTCL</sequence>
<comment type="caution">
    <text evidence="1">The sequence shown here is derived from an EMBL/GenBank/DDBJ whole genome shotgun (WGS) entry which is preliminary data.</text>
</comment>
<keyword evidence="2" id="KW-1185">Reference proteome</keyword>
<accession>A0AAE1CZX1</accession>
<evidence type="ECO:0000313" key="2">
    <source>
        <dbReference type="Proteomes" id="UP001283361"/>
    </source>
</evidence>
<protein>
    <submittedName>
        <fullName evidence="1">Uncharacterized protein</fullName>
    </submittedName>
</protein>
<dbReference type="Proteomes" id="UP001283361">
    <property type="component" value="Unassembled WGS sequence"/>
</dbReference>
<reference evidence="1" key="1">
    <citation type="journal article" date="2023" name="G3 (Bethesda)">
        <title>A reference genome for the long-term kleptoplast-retaining sea slug Elysia crispata morphotype clarki.</title>
        <authorList>
            <person name="Eastman K.E."/>
            <person name="Pendleton A.L."/>
            <person name="Shaikh M.A."/>
            <person name="Suttiyut T."/>
            <person name="Ogas R."/>
            <person name="Tomko P."/>
            <person name="Gavelis G."/>
            <person name="Widhalm J.R."/>
            <person name="Wisecaver J.H."/>
        </authorList>
    </citation>
    <scope>NUCLEOTIDE SEQUENCE</scope>
    <source>
        <strain evidence="1">ECLA1</strain>
    </source>
</reference>
<dbReference type="EMBL" id="JAWDGP010006058">
    <property type="protein sequence ID" value="KAK3748030.1"/>
    <property type="molecule type" value="Genomic_DNA"/>
</dbReference>
<name>A0AAE1CZX1_9GAST</name>
<organism evidence="1 2">
    <name type="scientific">Elysia crispata</name>
    <name type="common">lettuce slug</name>
    <dbReference type="NCBI Taxonomy" id="231223"/>
    <lineage>
        <taxon>Eukaryota</taxon>
        <taxon>Metazoa</taxon>
        <taxon>Spiralia</taxon>
        <taxon>Lophotrochozoa</taxon>
        <taxon>Mollusca</taxon>
        <taxon>Gastropoda</taxon>
        <taxon>Heterobranchia</taxon>
        <taxon>Euthyneura</taxon>
        <taxon>Panpulmonata</taxon>
        <taxon>Sacoglossa</taxon>
        <taxon>Placobranchoidea</taxon>
        <taxon>Plakobranchidae</taxon>
        <taxon>Elysia</taxon>
    </lineage>
</organism>
<evidence type="ECO:0000313" key="1">
    <source>
        <dbReference type="EMBL" id="KAK3748030.1"/>
    </source>
</evidence>
<gene>
    <name evidence="1" type="ORF">RRG08_029886</name>
</gene>
<dbReference type="AlphaFoldDB" id="A0AAE1CZX1"/>
<proteinExistence type="predicted"/>